<name>A0A0H4I023_9GAMM</name>
<dbReference type="EMBL" id="CP011494">
    <property type="protein sequence ID" value="AKO52301.1"/>
    <property type="molecule type" value="Genomic_DNA"/>
</dbReference>
<organism evidence="2 3">
    <name type="scientific">Marinobacter psychrophilus</name>
    <dbReference type="NCBI Taxonomy" id="330734"/>
    <lineage>
        <taxon>Bacteria</taxon>
        <taxon>Pseudomonadati</taxon>
        <taxon>Pseudomonadota</taxon>
        <taxon>Gammaproteobacteria</taxon>
        <taxon>Pseudomonadales</taxon>
        <taxon>Marinobacteraceae</taxon>
        <taxon>Marinobacter</taxon>
    </lineage>
</organism>
<keyword evidence="1" id="KW-0472">Membrane</keyword>
<proteinExistence type="predicted"/>
<evidence type="ECO:0000313" key="3">
    <source>
        <dbReference type="Proteomes" id="UP000036406"/>
    </source>
</evidence>
<dbReference type="STRING" id="330734.ABA45_07565"/>
<reference evidence="2 3" key="1">
    <citation type="submission" date="2015-05" db="EMBL/GenBank/DDBJ databases">
        <title>Complete genome of Marinobacter psychrophilus strain 20041T isolated from sea-ice of the Canadian Basin.</title>
        <authorList>
            <person name="Song L."/>
            <person name="Ren L."/>
            <person name="Yu Y."/>
            <person name="Wang X."/>
        </authorList>
    </citation>
    <scope>NUCLEOTIDE SEQUENCE [LARGE SCALE GENOMIC DNA]</scope>
    <source>
        <strain evidence="2 3">20041</strain>
    </source>
</reference>
<feature type="transmembrane region" description="Helical" evidence="1">
    <location>
        <begin position="52"/>
        <end position="74"/>
    </location>
</feature>
<dbReference type="KEGG" id="mpq:ABA45_07565"/>
<gene>
    <name evidence="2" type="ORF">ABA45_07565</name>
</gene>
<evidence type="ECO:0000256" key="1">
    <source>
        <dbReference type="SAM" id="Phobius"/>
    </source>
</evidence>
<dbReference type="Proteomes" id="UP000036406">
    <property type="component" value="Chromosome"/>
</dbReference>
<protein>
    <submittedName>
        <fullName evidence="2">Uncharacterized protein</fullName>
    </submittedName>
</protein>
<sequence length="100" mass="11194">MPSCYSCREVFEPSALRISYSKNYCESCGVGLFGADYFGFSKKPNPTAKKKIAVYLKVIFVWGTGFCLLVFLFFSMSAQSNDDTKPQVDRANLQSDIFDG</sequence>
<evidence type="ECO:0000313" key="2">
    <source>
        <dbReference type="EMBL" id="AKO52301.1"/>
    </source>
</evidence>
<keyword evidence="1" id="KW-0812">Transmembrane</keyword>
<keyword evidence="1" id="KW-1133">Transmembrane helix</keyword>
<accession>A0A0H4I023</accession>
<dbReference type="AlphaFoldDB" id="A0A0H4I023"/>
<keyword evidence="3" id="KW-1185">Reference proteome</keyword>
<dbReference type="PATRIC" id="fig|330734.3.peg.1589"/>